<dbReference type="SUPFAM" id="SSF53474">
    <property type="entry name" value="alpha/beta-Hydrolases"/>
    <property type="match status" value="1"/>
</dbReference>
<dbReference type="ESTHER" id="nakmy-c8xf62">
    <property type="family name" value="Lipase_2"/>
</dbReference>
<dbReference type="RefSeq" id="WP_015746854.1">
    <property type="nucleotide sequence ID" value="NC_013235.1"/>
</dbReference>
<name>C8XF62_NAKMY</name>
<evidence type="ECO:0000313" key="5">
    <source>
        <dbReference type="Proteomes" id="UP000002218"/>
    </source>
</evidence>
<dbReference type="PANTHER" id="PTHR37574">
    <property type="entry name" value="LIPASE B"/>
    <property type="match status" value="1"/>
</dbReference>
<dbReference type="Proteomes" id="UP000002218">
    <property type="component" value="Chromosome"/>
</dbReference>
<dbReference type="PROSITE" id="PS51257">
    <property type="entry name" value="PROKAR_LIPOPROTEIN"/>
    <property type="match status" value="1"/>
</dbReference>
<feature type="compositionally biased region" description="Low complexity" evidence="1">
    <location>
        <begin position="29"/>
        <end position="65"/>
    </location>
</feature>
<dbReference type="HOGENOM" id="CLU_029537_1_2_11"/>
<dbReference type="GO" id="GO:0003824">
    <property type="term" value="F:catalytic activity"/>
    <property type="evidence" value="ECO:0007669"/>
    <property type="project" value="UniProtKB-ARBA"/>
</dbReference>
<feature type="region of interest" description="Disordered" evidence="1">
    <location>
        <begin position="29"/>
        <end position="73"/>
    </location>
</feature>
<protein>
    <submittedName>
        <fullName evidence="4">Lipase class 2</fullName>
    </submittedName>
</protein>
<sequence precursor="true">MRRTVRAGRPASVLVGLLLAVGACSAAGAPTDPATTAVPTTAVPTTAAPTPSSSVPTLAPTASPSRIRSPLPDVHVPGVNDPSCRSAERPVVLLPGTFSTVQSNFTALAAALQAGGRCVYGLNYSLAGVAPVRDSASAAAGFVQDVRAATGADQVDVVGFSQGGLVLRTALRLDGLAPAVASAVLIAPSFHGSTADLLTGVPAAACPACADQTAGSALLTELDAGGDLDGQVRYATISSRDDTVVTPVDGQSPVGPADRVRSLVIQDRCPRATVSHLDLPADPGVVGWVGAALDSDGRPEPTAYRCP</sequence>
<dbReference type="eggNOG" id="COG1075">
    <property type="taxonomic scope" value="Bacteria"/>
</dbReference>
<keyword evidence="2" id="KW-0732">Signal</keyword>
<dbReference type="InParanoid" id="C8XF62"/>
<keyword evidence="5" id="KW-1185">Reference proteome</keyword>
<evidence type="ECO:0000256" key="1">
    <source>
        <dbReference type="SAM" id="MobiDB-lite"/>
    </source>
</evidence>
<feature type="domain" description="AB hydrolase-1" evidence="3">
    <location>
        <begin position="90"/>
        <end position="195"/>
    </location>
</feature>
<dbReference type="OrthoDB" id="8871309at2"/>
<dbReference type="InterPro" id="IPR029058">
    <property type="entry name" value="AB_hydrolase_fold"/>
</dbReference>
<reference evidence="5" key="1">
    <citation type="submission" date="2009-09" db="EMBL/GenBank/DDBJ databases">
        <title>The complete genome of Nakamurella multipartita DSM 44233.</title>
        <authorList>
            <consortium name="US DOE Joint Genome Institute (JGI-PGF)"/>
            <person name="Lucas S."/>
            <person name="Copeland A."/>
            <person name="Lapidus A."/>
            <person name="Glavina del Rio T."/>
            <person name="Dalin E."/>
            <person name="Tice H."/>
            <person name="Bruce D."/>
            <person name="Goodwin L."/>
            <person name="Pitluck S."/>
            <person name="Kyrpides N."/>
            <person name="Mavromatis K."/>
            <person name="Ivanova N."/>
            <person name="Ovchinnikova G."/>
            <person name="Sims D."/>
            <person name="Meincke L."/>
            <person name="Brettin T."/>
            <person name="Detter J.C."/>
            <person name="Han C."/>
            <person name="Larimer F."/>
            <person name="Land M."/>
            <person name="Hauser L."/>
            <person name="Markowitz V."/>
            <person name="Cheng J.-F."/>
            <person name="Hugenholtz P."/>
            <person name="Woyke T."/>
            <person name="Wu D."/>
            <person name="Klenk H.-P."/>
            <person name="Eisen J.A."/>
        </authorList>
    </citation>
    <scope>NUCLEOTIDE SEQUENCE [LARGE SCALE GENOMIC DNA]</scope>
    <source>
        <strain evidence="5">ATCC 700099 / DSM 44233 / CIP 104796 / JCM 9543 / NBRC 105858 / Y-104</strain>
    </source>
</reference>
<dbReference type="STRING" id="479431.Namu_1553"/>
<accession>C8XF62</accession>
<evidence type="ECO:0000259" key="3">
    <source>
        <dbReference type="Pfam" id="PF00561"/>
    </source>
</evidence>
<organism evidence="4 5">
    <name type="scientific">Nakamurella multipartita (strain ATCC 700099 / DSM 44233 / CIP 104796 / JCM 9543 / NBRC 105858 / Y-104)</name>
    <name type="common">Microsphaera multipartita</name>
    <dbReference type="NCBI Taxonomy" id="479431"/>
    <lineage>
        <taxon>Bacteria</taxon>
        <taxon>Bacillati</taxon>
        <taxon>Actinomycetota</taxon>
        <taxon>Actinomycetes</taxon>
        <taxon>Nakamurellales</taxon>
        <taxon>Nakamurellaceae</taxon>
        <taxon>Nakamurella</taxon>
    </lineage>
</organism>
<proteinExistence type="predicted"/>
<dbReference type="EMBL" id="CP001737">
    <property type="protein sequence ID" value="ACV77948.1"/>
    <property type="molecule type" value="Genomic_DNA"/>
</dbReference>
<evidence type="ECO:0000313" key="4">
    <source>
        <dbReference type="EMBL" id="ACV77948.1"/>
    </source>
</evidence>
<evidence type="ECO:0000256" key="2">
    <source>
        <dbReference type="SAM" id="SignalP"/>
    </source>
</evidence>
<dbReference type="AlphaFoldDB" id="C8XF62"/>
<feature type="chain" id="PRO_5039207005" evidence="2">
    <location>
        <begin position="27"/>
        <end position="307"/>
    </location>
</feature>
<dbReference type="InterPro" id="IPR053228">
    <property type="entry name" value="Stereospecific_Lipase"/>
</dbReference>
<dbReference type="Gene3D" id="3.40.50.1820">
    <property type="entry name" value="alpha/beta hydrolase"/>
    <property type="match status" value="1"/>
</dbReference>
<dbReference type="InterPro" id="IPR000073">
    <property type="entry name" value="AB_hydrolase_1"/>
</dbReference>
<dbReference type="PANTHER" id="PTHR37574:SF1">
    <property type="entry name" value="LIPASE B"/>
    <property type="match status" value="1"/>
</dbReference>
<gene>
    <name evidence="4" type="ordered locus">Namu_1553</name>
</gene>
<reference evidence="4 5" key="2">
    <citation type="journal article" date="2010" name="Stand. Genomic Sci.">
        <title>Complete genome sequence of Nakamurella multipartita type strain (Y-104).</title>
        <authorList>
            <person name="Tice H."/>
            <person name="Mayilraj S."/>
            <person name="Sims D."/>
            <person name="Lapidus A."/>
            <person name="Nolan M."/>
            <person name="Lucas S."/>
            <person name="Glavina Del Rio T."/>
            <person name="Copeland A."/>
            <person name="Cheng J.F."/>
            <person name="Meincke L."/>
            <person name="Bruce D."/>
            <person name="Goodwin L."/>
            <person name="Pitluck S."/>
            <person name="Ivanova N."/>
            <person name="Mavromatis K."/>
            <person name="Ovchinnikova G."/>
            <person name="Pati A."/>
            <person name="Chen A."/>
            <person name="Palaniappan K."/>
            <person name="Land M."/>
            <person name="Hauser L."/>
            <person name="Chang Y.J."/>
            <person name="Jeffries C.D."/>
            <person name="Detter J.C."/>
            <person name="Brettin T."/>
            <person name="Rohde M."/>
            <person name="Goker M."/>
            <person name="Bristow J."/>
            <person name="Eisen J.A."/>
            <person name="Markowitz V."/>
            <person name="Hugenholtz P."/>
            <person name="Kyrpides N.C."/>
            <person name="Klenk H.P."/>
            <person name="Chen F."/>
        </authorList>
    </citation>
    <scope>NUCLEOTIDE SEQUENCE [LARGE SCALE GENOMIC DNA]</scope>
    <source>
        <strain evidence="5">ATCC 700099 / DSM 44233 / CIP 104796 / JCM 9543 / NBRC 105858 / Y-104</strain>
    </source>
</reference>
<dbReference type="KEGG" id="nml:Namu_1553"/>
<dbReference type="Pfam" id="PF00561">
    <property type="entry name" value="Abhydrolase_1"/>
    <property type="match status" value="1"/>
</dbReference>
<feature type="signal peptide" evidence="2">
    <location>
        <begin position="1"/>
        <end position="26"/>
    </location>
</feature>